<feature type="compositionally biased region" description="Polar residues" evidence="2">
    <location>
        <begin position="1754"/>
        <end position="1773"/>
    </location>
</feature>
<feature type="compositionally biased region" description="Basic and acidic residues" evidence="2">
    <location>
        <begin position="767"/>
        <end position="779"/>
    </location>
</feature>
<protein>
    <submittedName>
        <fullName evidence="4 5">Uncharacterized protein LOC106165546 isoform X1</fullName>
    </submittedName>
</protein>
<feature type="compositionally biased region" description="Low complexity" evidence="2">
    <location>
        <begin position="49"/>
        <end position="63"/>
    </location>
</feature>
<dbReference type="RefSeq" id="XP_013399230.1">
    <property type="nucleotide sequence ID" value="XM_013543776.1"/>
</dbReference>
<feature type="compositionally biased region" description="Polar residues" evidence="2">
    <location>
        <begin position="1805"/>
        <end position="1823"/>
    </location>
</feature>
<feature type="compositionally biased region" description="Basic and acidic residues" evidence="2">
    <location>
        <begin position="624"/>
        <end position="636"/>
    </location>
</feature>
<feature type="region of interest" description="Disordered" evidence="2">
    <location>
        <begin position="254"/>
        <end position="279"/>
    </location>
</feature>
<organism evidence="3 4">
    <name type="scientific">Lingula anatina</name>
    <name type="common">Brachiopod</name>
    <name type="synonym">Lingula unguis</name>
    <dbReference type="NCBI Taxonomy" id="7574"/>
    <lineage>
        <taxon>Eukaryota</taxon>
        <taxon>Metazoa</taxon>
        <taxon>Spiralia</taxon>
        <taxon>Lophotrochozoa</taxon>
        <taxon>Brachiopoda</taxon>
        <taxon>Linguliformea</taxon>
        <taxon>Lingulata</taxon>
        <taxon>Lingulida</taxon>
        <taxon>Linguloidea</taxon>
        <taxon>Lingulidae</taxon>
        <taxon>Lingula</taxon>
    </lineage>
</organism>
<feature type="compositionally biased region" description="Low complexity" evidence="2">
    <location>
        <begin position="1336"/>
        <end position="1345"/>
    </location>
</feature>
<feature type="compositionally biased region" description="Basic and acidic residues" evidence="2">
    <location>
        <begin position="1451"/>
        <end position="1469"/>
    </location>
</feature>
<feature type="compositionally biased region" description="Polar residues" evidence="2">
    <location>
        <begin position="1946"/>
        <end position="1956"/>
    </location>
</feature>
<feature type="region of interest" description="Disordered" evidence="2">
    <location>
        <begin position="128"/>
        <end position="162"/>
    </location>
</feature>
<dbReference type="OrthoDB" id="6135226at2759"/>
<feature type="compositionally biased region" description="Polar residues" evidence="2">
    <location>
        <begin position="1908"/>
        <end position="1918"/>
    </location>
</feature>
<feature type="compositionally biased region" description="Polar residues" evidence="2">
    <location>
        <begin position="846"/>
        <end position="855"/>
    </location>
</feature>
<feature type="region of interest" description="Disordered" evidence="2">
    <location>
        <begin position="307"/>
        <end position="354"/>
    </location>
</feature>
<feature type="compositionally biased region" description="Basic and acidic residues" evidence="2">
    <location>
        <begin position="738"/>
        <end position="748"/>
    </location>
</feature>
<feature type="compositionally biased region" description="Basic and acidic residues" evidence="2">
    <location>
        <begin position="589"/>
        <end position="601"/>
    </location>
</feature>
<feature type="compositionally biased region" description="Basic and acidic residues" evidence="2">
    <location>
        <begin position="1318"/>
        <end position="1335"/>
    </location>
</feature>
<feature type="compositionally biased region" description="Low complexity" evidence="2">
    <location>
        <begin position="683"/>
        <end position="698"/>
    </location>
</feature>
<feature type="compositionally biased region" description="Basic and acidic residues" evidence="2">
    <location>
        <begin position="712"/>
        <end position="729"/>
    </location>
</feature>
<feature type="compositionally biased region" description="Basic and acidic residues" evidence="2">
    <location>
        <begin position="1491"/>
        <end position="1506"/>
    </location>
</feature>
<feature type="compositionally biased region" description="Polar residues" evidence="2">
    <location>
        <begin position="1541"/>
        <end position="1551"/>
    </location>
</feature>
<feature type="region of interest" description="Disordered" evidence="2">
    <location>
        <begin position="577"/>
        <end position="636"/>
    </location>
</feature>
<reference evidence="4 5" key="1">
    <citation type="submission" date="2025-04" db="UniProtKB">
        <authorList>
            <consortium name="RefSeq"/>
        </authorList>
    </citation>
    <scope>IDENTIFICATION</scope>
    <source>
        <tissue evidence="4 5">Gonads</tissue>
    </source>
</reference>
<feature type="compositionally biased region" description="Basic and acidic residues" evidence="2">
    <location>
        <begin position="1401"/>
        <end position="1421"/>
    </location>
</feature>
<feature type="region of interest" description="Disordered" evidence="2">
    <location>
        <begin position="1313"/>
        <end position="1355"/>
    </location>
</feature>
<feature type="compositionally biased region" description="Basic and acidic residues" evidence="2">
    <location>
        <begin position="1835"/>
        <end position="1862"/>
    </location>
</feature>
<gene>
    <name evidence="4 5" type="primary">LOC106165546</name>
</gene>
<feature type="compositionally biased region" description="Basic and acidic residues" evidence="2">
    <location>
        <begin position="337"/>
        <end position="354"/>
    </location>
</feature>
<feature type="region of interest" description="Disordered" evidence="2">
    <location>
        <begin position="487"/>
        <end position="536"/>
    </location>
</feature>
<feature type="region of interest" description="Disordered" evidence="2">
    <location>
        <begin position="1370"/>
        <end position="1469"/>
    </location>
</feature>
<evidence type="ECO:0000256" key="2">
    <source>
        <dbReference type="SAM" id="MobiDB-lite"/>
    </source>
</evidence>
<feature type="compositionally biased region" description="Polar residues" evidence="2">
    <location>
        <begin position="819"/>
        <end position="828"/>
    </location>
</feature>
<dbReference type="Proteomes" id="UP000085678">
    <property type="component" value="Unplaced"/>
</dbReference>
<feature type="region of interest" description="Disordered" evidence="2">
    <location>
        <begin position="658"/>
        <end position="787"/>
    </location>
</feature>
<feature type="compositionally biased region" description="Basic and acidic residues" evidence="2">
    <location>
        <begin position="264"/>
        <end position="273"/>
    </location>
</feature>
<feature type="compositionally biased region" description="Polar residues" evidence="2">
    <location>
        <begin position="495"/>
        <end position="508"/>
    </location>
</feature>
<feature type="region of interest" description="Disordered" evidence="2">
    <location>
        <begin position="378"/>
        <end position="405"/>
    </location>
</feature>
<feature type="compositionally biased region" description="Low complexity" evidence="2">
    <location>
        <begin position="2033"/>
        <end position="2054"/>
    </location>
</feature>
<feature type="region of interest" description="Disordered" evidence="2">
    <location>
        <begin position="1"/>
        <end position="104"/>
    </location>
</feature>
<accession>A0A1S3INW5</accession>
<feature type="region of interest" description="Disordered" evidence="2">
    <location>
        <begin position="1754"/>
        <end position="2106"/>
    </location>
</feature>
<feature type="compositionally biased region" description="Polar residues" evidence="2">
    <location>
        <begin position="1865"/>
        <end position="1877"/>
    </location>
</feature>
<feature type="compositionally biased region" description="Low complexity" evidence="2">
    <location>
        <begin position="148"/>
        <end position="161"/>
    </location>
</feature>
<evidence type="ECO:0000313" key="5">
    <source>
        <dbReference type="RefSeq" id="XP_013399230.1"/>
    </source>
</evidence>
<evidence type="ECO:0000256" key="1">
    <source>
        <dbReference type="SAM" id="Coils"/>
    </source>
</evidence>
<feature type="compositionally biased region" description="Basic and acidic residues" evidence="2">
    <location>
        <begin position="383"/>
        <end position="403"/>
    </location>
</feature>
<keyword evidence="3" id="KW-1185">Reference proteome</keyword>
<feature type="region of interest" description="Disordered" evidence="2">
    <location>
        <begin position="1237"/>
        <end position="1274"/>
    </location>
</feature>
<feature type="region of interest" description="Disordered" evidence="2">
    <location>
        <begin position="1481"/>
        <end position="1725"/>
    </location>
</feature>
<feature type="compositionally biased region" description="Basic and acidic residues" evidence="2">
    <location>
        <begin position="1922"/>
        <end position="1945"/>
    </location>
</feature>
<dbReference type="KEGG" id="lak:106165546"/>
<feature type="coiled-coil region" evidence="1">
    <location>
        <begin position="879"/>
        <end position="1004"/>
    </location>
</feature>
<feature type="compositionally biased region" description="Polar residues" evidence="2">
    <location>
        <begin position="192"/>
        <end position="202"/>
    </location>
</feature>
<feature type="compositionally biased region" description="Low complexity" evidence="2">
    <location>
        <begin position="2061"/>
        <end position="2075"/>
    </location>
</feature>
<feature type="compositionally biased region" description="Polar residues" evidence="2">
    <location>
        <begin position="254"/>
        <end position="263"/>
    </location>
</feature>
<feature type="compositionally biased region" description="Basic and acidic residues" evidence="2">
    <location>
        <begin position="1556"/>
        <end position="1566"/>
    </location>
</feature>
<feature type="compositionally biased region" description="Polar residues" evidence="2">
    <location>
        <begin position="1"/>
        <end position="12"/>
    </location>
</feature>
<feature type="region of interest" description="Disordered" evidence="2">
    <location>
        <begin position="175"/>
        <end position="202"/>
    </location>
</feature>
<dbReference type="GeneID" id="106165546"/>
<feature type="region of interest" description="Disordered" evidence="2">
    <location>
        <begin position="813"/>
        <end position="870"/>
    </location>
</feature>
<feature type="compositionally biased region" description="Basic and acidic residues" evidence="2">
    <location>
        <begin position="1627"/>
        <end position="1642"/>
    </location>
</feature>
<evidence type="ECO:0000313" key="4">
    <source>
        <dbReference type="RefSeq" id="XP_013399229.1"/>
    </source>
</evidence>
<keyword evidence="1" id="KW-0175">Coiled coil</keyword>
<feature type="compositionally biased region" description="Polar residues" evidence="2">
    <location>
        <begin position="1715"/>
        <end position="1724"/>
    </location>
</feature>
<feature type="compositionally biased region" description="Polar residues" evidence="2">
    <location>
        <begin position="19"/>
        <end position="34"/>
    </location>
</feature>
<proteinExistence type="predicted"/>
<feature type="compositionally biased region" description="Low complexity" evidence="2">
    <location>
        <begin position="1436"/>
        <end position="1447"/>
    </location>
</feature>
<dbReference type="RefSeq" id="XP_013399229.1">
    <property type="nucleotide sequence ID" value="XM_013543775.1"/>
</dbReference>
<feature type="compositionally biased region" description="Polar residues" evidence="2">
    <location>
        <begin position="130"/>
        <end position="140"/>
    </location>
</feature>
<name>A0A1S3INW5_LINAN</name>
<evidence type="ECO:0000313" key="3">
    <source>
        <dbReference type="Proteomes" id="UP000085678"/>
    </source>
</evidence>
<feature type="compositionally biased region" description="Low complexity" evidence="2">
    <location>
        <begin position="1242"/>
        <end position="1255"/>
    </location>
</feature>
<sequence length="2130" mass="237789">MESSPQRPSIETSTHDHSSASIGANTKVQEQESLVSGIEQKNMEVQCFSDSHASSSSSSSSSSRPHLRKQRPVEQPALLFEDEDEEIPAVPSADPCIVPALSDQSSIDADKDAAEAYLDPNVVNFFLRPESSSSGLSQQNEGKRRPVSSSTSEEMNETSESWLMTTKGSLELKQTWVPSSPRPSLKHGQMLRSPSASPSRQSVGLDHLDNLCRLMEQLAGLKEENNNLRKKCSYLEDTKILLQAQNEMLANSASDAVSHVSRQNKVDRKESARSRKRLPSADFGVEEAIRHSDLQLVKRRTQSTGSLDITDNDVFLPGEESANKKQKLIKQSSDVPLSKHEKSKSSQDPRFKSKKITKWERVKMVFTGKEPVNKLQVPNESSADMRSDDSGMGEEGSHQKLDTCSEPTTPMVIERATSHVDNDEDPEMAQVVWMRDPGWEEQGTVLHPGASDDACLDSLMKSAPSTTVADQVSTYLDIDTISLKSSPVMSRRHTSGSSKHSQVSLRSTSPHRHKGEEMEHLSRHPGGGIHHAKTAWGRVKDIIHTRKDSIRRRGHKITDHGKGTEYYSDGDYVEYYDEGSPVPKQKFSRRLDTSVRSHDSSSLRSPRGSPHTLRKQGSSGGVEVNKKHPDDDKIKRQDTAMELQQNLSEDFFKKMEEWERKKAKSPSPAKQVSGSVPSPPPSTTSATVDTVDIQQQQQPSLEFLQKNLSESFNKKMEEWDRLRLQKGGRDPSPAPGAMERKSRKDDKGKSKKFKPKSDEKKKRKQSKERPKSRNGKSPDQRGSVLIESANGEYLVTEDFAKKLQEWEEIKLKRERSASELGSSPPNTTARDRSKSEVMFGEMSGPHSLSPTSSPGPKSPNEKTKDTDNVDFFCNTPDEFASLENTNKKLASELAQKEAACRNLEMELDQLKNKIQEISQDHHHTIEKYRHELWAGSTFGHFTQEKAELERVMSQLRLRLQDLEHNQEQLVLEKSNLEEKTIKQMEQHNQAEAKLLEELKRLRSHQLAQGQNGRFHVDDKMKQDIDKFCAHILRLYCKMNDMKLGIMERNKLVKEMKRQMVLQEVTNLLLEADSNRRGLELNFVKDAQRSGHIKRWKTFHGTEVCQRQVPPGNHSVDYHLTKKCIHAGRLHRDIDKILTQFQHGQSVDTADHCMEWLEALKEAGKVKLETAMASKETSSTQTDPLKLEDVVVRPKSFHPEITKVVKTAELEGSRIDSSFAATKTSKVHQQFMSFHKRDNTKCTETSPVSESSTSSVKMEHASPKPEAIAMSASSSKTGSAQGAAVAKDWAVQYKTRAFEAKDTFTTKTIASQKQYLEVPKQRDRSRSPDPNTKREPTAVAPTTTEPIASKQEGKHAKFSIEKLSDIKLAKFGQDAGSPKTSVTKVQKVPEKETRSSVSSTKDLLDDTSVRPRASSYERKSTGSDKVGFVQYRKMQFADGSDADSSSGSLIDKGSKESSPRPDDTDKKLGECSMEFKKWMEDDGKIVDISPQSREKKDFESVKSKKVEMGLSTNLGLDYNKKQLRQRRAGQDGKPSKELSVSIPANTTSSNKVFNAAEGKDLFARQDGHAGTTGSSDSTKSKNEAKPPSPIQKPLIEHVSPVMSPVRKLKSATELMHDSQSRRHAARLAKRESMEKKIEKEEKTPTTPPAGESPRVQADRKSSRVLSIVKSWSRENTPEPNLKSPVWPSPVRGEPALSITRTSSPASVDFNVRMRRPSSSSVTSEGDLTRFRAGLRDLMLSPTEGKVQKLKEAFVSENSAKPSTEKLSPVGNTKASPLRRKSYEAPKHGTVLKHSSLFQGRIDSFDSESPPSAGSSRHGSQTNLDNPAPKVTSKSPLTERERNPRQTQKKTEAEKDARVTEKENVSVMKQTDMSKANNEGTKETVRKVSPRNLEPRQRAYGRARTAPVPSLSSQYTSMGTTYLKKKDVNDNTDDKENVADNDSKECQGEQNQGETTVSADLKGDTPTQLMGSRRRVLKPDTVTQGTKAVTPTKDIPVTDQPDKVKMMDTKTTVSVMEKTNMGQLRTRQRRTMEISTSVTPPVTTSPKSSISSTAVTASPTQAPTPVKSSTPSSVPSPEAKSEEQVPTASSRSQEEDKKKSKTKQFMDSHWLQKPKRFFKISKVEFLERESYC</sequence>